<evidence type="ECO:0000259" key="8">
    <source>
        <dbReference type="PROSITE" id="PS51379"/>
    </source>
</evidence>
<keyword evidence="10" id="KW-1185">Reference proteome</keyword>
<dbReference type="Gene3D" id="3.50.50.60">
    <property type="entry name" value="FAD/NAD(P)-binding domain"/>
    <property type="match status" value="2"/>
</dbReference>
<dbReference type="SUPFAM" id="SSF51206">
    <property type="entry name" value="cAMP-binding domain-like"/>
    <property type="match status" value="2"/>
</dbReference>
<dbReference type="PRINTS" id="PR00368">
    <property type="entry name" value="FADPNR"/>
</dbReference>
<keyword evidence="1" id="KW-0813">Transport</keyword>
<evidence type="ECO:0000256" key="6">
    <source>
        <dbReference type="ARBA" id="ARBA00023014"/>
    </source>
</evidence>
<dbReference type="CDD" id="cd00038">
    <property type="entry name" value="CAP_ED"/>
    <property type="match status" value="2"/>
</dbReference>
<dbReference type="RefSeq" id="WP_211317058.1">
    <property type="nucleotide sequence ID" value="NZ_QNRT01000009.1"/>
</dbReference>
<dbReference type="SUPFAM" id="SSF54862">
    <property type="entry name" value="4Fe-4S ferredoxins"/>
    <property type="match status" value="1"/>
</dbReference>
<evidence type="ECO:0000256" key="4">
    <source>
        <dbReference type="ARBA" id="ARBA00022982"/>
    </source>
</evidence>
<dbReference type="Proteomes" id="UP000253083">
    <property type="component" value="Unassembled WGS sequence"/>
</dbReference>
<dbReference type="Pfam" id="PF00027">
    <property type="entry name" value="cNMP_binding"/>
    <property type="match status" value="2"/>
</dbReference>
<dbReference type="InterPro" id="IPR018490">
    <property type="entry name" value="cNMP-bd_dom_sf"/>
</dbReference>
<dbReference type="Gene3D" id="2.60.120.10">
    <property type="entry name" value="Jelly Rolls"/>
    <property type="match status" value="2"/>
</dbReference>
<dbReference type="EMBL" id="QNRT01000009">
    <property type="protein sequence ID" value="RBP47137.1"/>
    <property type="molecule type" value="Genomic_DNA"/>
</dbReference>
<reference evidence="9 10" key="1">
    <citation type="submission" date="2018-06" db="EMBL/GenBank/DDBJ databases">
        <title>Genomic Encyclopedia of Type Strains, Phase IV (KMG-IV): sequencing the most valuable type-strain genomes for metagenomic binning, comparative biology and taxonomic classification.</title>
        <authorList>
            <person name="Goeker M."/>
        </authorList>
    </citation>
    <scope>NUCLEOTIDE SEQUENCE [LARGE SCALE GENOMIC DNA]</scope>
    <source>
        <strain evidence="9 10">DSM 24032</strain>
    </source>
</reference>
<dbReference type="AlphaFoldDB" id="A0A395JKA2"/>
<dbReference type="PROSITE" id="PS50042">
    <property type="entry name" value="CNMP_BINDING_3"/>
    <property type="match status" value="2"/>
</dbReference>
<keyword evidence="5" id="KW-0408">Iron</keyword>
<keyword evidence="4" id="KW-0249">Electron transport</keyword>
<dbReference type="PRINTS" id="PR00469">
    <property type="entry name" value="PNDRDTASEII"/>
</dbReference>
<dbReference type="InterPro" id="IPR018488">
    <property type="entry name" value="cNMP-bd_CS"/>
</dbReference>
<dbReference type="GO" id="GO:0046872">
    <property type="term" value="F:metal ion binding"/>
    <property type="evidence" value="ECO:0007669"/>
    <property type="project" value="UniProtKB-KW"/>
</dbReference>
<dbReference type="PROSITE" id="PS51379">
    <property type="entry name" value="4FE4S_FER_2"/>
    <property type="match status" value="2"/>
</dbReference>
<dbReference type="InParanoid" id="A0A395JKA2"/>
<sequence>MELFDIAVVGSGPGGMSAAAHAAELGVSHVLLEGSPKHSNTIQKYQKGKHVMDTPARLPLRSPLKFTADTRENILDEWYQGLSATNTNIRYNSEVSGIEGSQGNFVITTTSGDKIGAKSIILGIGVQGNPRKLPCPGADFEHVQYQLDDPAEYNDERIAVVGAGDAAIENAIGLADRNHVTIINRKDEFARAKQGNLDAIMGAISDGKIDCQYESNPGRIELNPDDESRYLFVLNTPTGEVAIPVDRVIARLGAIPPRKLVESFGIEFPNDNPASLPELSAKYESNVNGIYVIGALGGYPLIKQAMNQGYEVVEYILGNDIEPADHPLLVEAFKGLPYDKSVAELLVYLQQSSPIYRDINPLTFREFILDSKVQYRAPGDELCVSGEFTDTFFVVIDGNAFVSLPGVGEFHFNRGGFFGEQSLISGRRRTATVYAGEGCVVVETPRRTMVKLLSSVDEVKRVLDEAFILRALHSKFTPNTPHSELTTVVQDSGLKMFDAGEDIYTQGTSGDEVHLIRVGSVTSIKQAEEHEVITSYLPVGHYFGEAGALGDGIRTDTVRANVRTETICLSKNSFLSLLEKDSGMRQQVQAHVRERLTVEAKMEAEPRGGELMSFFMREGLGEGTDVLLIDESLCVGCDNCEKACAETHDGNSRLDREAGASFASIHVPISCRHCEHPHCMKDCPPDAIHRASDGEVFIDQEACIGCGNCVRNCPYEVISLETEPAEKPGLLHWLLTGKGPGPGGKQKDPSQDIKKAVKCDACKDRAAGPACVSSCPTGAAMRLNPKQFVDLVSSRVER</sequence>
<comment type="caution">
    <text evidence="9">The sequence shown here is derived from an EMBL/GenBank/DDBJ whole genome shotgun (WGS) entry which is preliminary data.</text>
</comment>
<dbReference type="Pfam" id="PF13247">
    <property type="entry name" value="Fer4_11"/>
    <property type="match status" value="1"/>
</dbReference>
<gene>
    <name evidence="9" type="ORF">DFR28_1099</name>
</gene>
<keyword evidence="6" id="KW-0411">Iron-sulfur</keyword>
<dbReference type="InterPro" id="IPR050294">
    <property type="entry name" value="RnfB_subfamily"/>
</dbReference>
<feature type="domain" description="4Fe-4S ferredoxin-type" evidence="8">
    <location>
        <begin position="694"/>
        <end position="723"/>
    </location>
</feature>
<dbReference type="InterPro" id="IPR036188">
    <property type="entry name" value="FAD/NAD-bd_sf"/>
</dbReference>
<dbReference type="InterPro" id="IPR017896">
    <property type="entry name" value="4Fe4S_Fe-S-bd"/>
</dbReference>
<evidence type="ECO:0000256" key="2">
    <source>
        <dbReference type="ARBA" id="ARBA00022485"/>
    </source>
</evidence>
<name>A0A395JKA2_9GAMM</name>
<dbReference type="Gene3D" id="3.30.70.20">
    <property type="match status" value="2"/>
</dbReference>
<evidence type="ECO:0000256" key="5">
    <source>
        <dbReference type="ARBA" id="ARBA00023004"/>
    </source>
</evidence>
<proteinExistence type="predicted"/>
<dbReference type="SUPFAM" id="SSF51905">
    <property type="entry name" value="FAD/NAD(P)-binding domain"/>
    <property type="match status" value="1"/>
</dbReference>
<dbReference type="PROSITE" id="PS00198">
    <property type="entry name" value="4FE4S_FER_1"/>
    <property type="match status" value="1"/>
</dbReference>
<feature type="domain" description="4Fe-4S ferredoxin-type" evidence="8">
    <location>
        <begin position="625"/>
        <end position="657"/>
    </location>
</feature>
<feature type="domain" description="Cyclic nucleotide-binding" evidence="7">
    <location>
        <begin position="476"/>
        <end position="595"/>
    </location>
</feature>
<dbReference type="PANTHER" id="PTHR42859">
    <property type="entry name" value="OXIDOREDUCTASE"/>
    <property type="match status" value="1"/>
</dbReference>
<feature type="domain" description="Cyclic nucleotide-binding" evidence="7">
    <location>
        <begin position="355"/>
        <end position="470"/>
    </location>
</feature>
<keyword evidence="3" id="KW-0479">Metal-binding</keyword>
<evidence type="ECO:0000256" key="1">
    <source>
        <dbReference type="ARBA" id="ARBA00022448"/>
    </source>
</evidence>
<dbReference type="InterPro" id="IPR017900">
    <property type="entry name" value="4Fe4S_Fe_S_CS"/>
</dbReference>
<organism evidence="9 10">
    <name type="scientific">Arenicella xantha</name>
    <dbReference type="NCBI Taxonomy" id="644221"/>
    <lineage>
        <taxon>Bacteria</taxon>
        <taxon>Pseudomonadati</taxon>
        <taxon>Pseudomonadota</taxon>
        <taxon>Gammaproteobacteria</taxon>
        <taxon>Arenicellales</taxon>
        <taxon>Arenicellaceae</taxon>
        <taxon>Arenicella</taxon>
    </lineage>
</organism>
<dbReference type="InterPro" id="IPR014710">
    <property type="entry name" value="RmlC-like_jellyroll"/>
</dbReference>
<dbReference type="PANTHER" id="PTHR42859:SF10">
    <property type="entry name" value="DIMETHYLSULFOXIDE REDUCTASE CHAIN B"/>
    <property type="match status" value="1"/>
</dbReference>
<keyword evidence="2" id="KW-0004">4Fe-4S</keyword>
<evidence type="ECO:0000256" key="3">
    <source>
        <dbReference type="ARBA" id="ARBA00022723"/>
    </source>
</evidence>
<accession>A0A395JKA2</accession>
<evidence type="ECO:0000313" key="10">
    <source>
        <dbReference type="Proteomes" id="UP000253083"/>
    </source>
</evidence>
<evidence type="ECO:0000313" key="9">
    <source>
        <dbReference type="EMBL" id="RBP47137.1"/>
    </source>
</evidence>
<dbReference type="CDD" id="cd16367">
    <property type="entry name" value="DMSOR_beta_like"/>
    <property type="match status" value="1"/>
</dbReference>
<dbReference type="Pfam" id="PF13738">
    <property type="entry name" value="Pyr_redox_3"/>
    <property type="match status" value="1"/>
</dbReference>
<protein>
    <submittedName>
        <fullName evidence="9">Cyclic nucleotide-binding protein</fullName>
    </submittedName>
</protein>
<dbReference type="GO" id="GO:0051539">
    <property type="term" value="F:4 iron, 4 sulfur cluster binding"/>
    <property type="evidence" value="ECO:0007669"/>
    <property type="project" value="UniProtKB-KW"/>
</dbReference>
<evidence type="ECO:0000259" key="7">
    <source>
        <dbReference type="PROSITE" id="PS50042"/>
    </source>
</evidence>
<dbReference type="PROSITE" id="PS00889">
    <property type="entry name" value="CNMP_BINDING_2"/>
    <property type="match status" value="1"/>
</dbReference>
<dbReference type="SMART" id="SM00100">
    <property type="entry name" value="cNMP"/>
    <property type="match status" value="2"/>
</dbReference>
<dbReference type="InterPro" id="IPR000595">
    <property type="entry name" value="cNMP-bd_dom"/>
</dbReference>